<accession>A0A412SA94</accession>
<dbReference type="Proteomes" id="UP000284022">
    <property type="component" value="Unassembled WGS sequence"/>
</dbReference>
<protein>
    <submittedName>
        <fullName evidence="1">DUF4303 domain-containing protein</fullName>
    </submittedName>
</protein>
<proteinExistence type="predicted"/>
<evidence type="ECO:0000313" key="1">
    <source>
        <dbReference type="EMBL" id="RGU34525.1"/>
    </source>
</evidence>
<dbReference type="RefSeq" id="WP_117543883.1">
    <property type="nucleotide sequence ID" value="NZ_QRXV01000032.1"/>
</dbReference>
<dbReference type="AlphaFoldDB" id="A0A412SA94"/>
<reference evidence="1 2" key="1">
    <citation type="submission" date="2018-08" db="EMBL/GenBank/DDBJ databases">
        <title>A genome reference for cultivated species of the human gut microbiota.</title>
        <authorList>
            <person name="Zou Y."/>
            <person name="Xue W."/>
            <person name="Luo G."/>
        </authorList>
    </citation>
    <scope>NUCLEOTIDE SEQUENCE [LARGE SCALE GENOMIC DNA]</scope>
    <source>
        <strain evidence="1 2">AF17-20</strain>
    </source>
</reference>
<dbReference type="InterPro" id="IPR025409">
    <property type="entry name" value="DUF4303"/>
</dbReference>
<organism evidence="1 2">
    <name type="scientific">Bacteroides uniformis</name>
    <dbReference type="NCBI Taxonomy" id="820"/>
    <lineage>
        <taxon>Bacteria</taxon>
        <taxon>Pseudomonadati</taxon>
        <taxon>Bacteroidota</taxon>
        <taxon>Bacteroidia</taxon>
        <taxon>Bacteroidales</taxon>
        <taxon>Bacteroidaceae</taxon>
        <taxon>Bacteroides</taxon>
    </lineage>
</organism>
<name>A0A412SA94_BACUN</name>
<evidence type="ECO:0000313" key="2">
    <source>
        <dbReference type="Proteomes" id="UP000284022"/>
    </source>
</evidence>
<sequence>METGLSKKKIKESIIKMHNYLKTQDYYEDINSYALYTDDGYMSITMIFNTNSYLDKKKDDKYYLTYKYSPAEWYSEILKSDSLIYGNTFFDEISCFLKERALSGGDNEKNVIDDCIEALKDIRNSGEITHDKILLFMVSDCYDEEAIIKWNSKLNTLDIANEIKKWLSD</sequence>
<comment type="caution">
    <text evidence="1">The sequence shown here is derived from an EMBL/GenBank/DDBJ whole genome shotgun (WGS) entry which is preliminary data.</text>
</comment>
<dbReference type="EMBL" id="QRXV01000032">
    <property type="protein sequence ID" value="RGU34525.1"/>
    <property type="molecule type" value="Genomic_DNA"/>
</dbReference>
<gene>
    <name evidence="1" type="ORF">DWW83_20665</name>
</gene>
<dbReference type="Pfam" id="PF14136">
    <property type="entry name" value="DUF4303"/>
    <property type="match status" value="1"/>
</dbReference>